<dbReference type="AlphaFoldDB" id="W2C066"/>
<evidence type="ECO:0000259" key="1">
    <source>
        <dbReference type="SMART" id="SM00901"/>
    </source>
</evidence>
<dbReference type="Proteomes" id="UP000018837">
    <property type="component" value="Unassembled WGS sequence"/>
</dbReference>
<feature type="domain" description="FRG" evidence="1">
    <location>
        <begin position="50"/>
        <end position="154"/>
    </location>
</feature>
<dbReference type="PATRIC" id="fig|1411148.3.peg.2380"/>
<comment type="caution">
    <text evidence="2">The sequence shown here is derived from an EMBL/GenBank/DDBJ whole genome shotgun (WGS) entry which is preliminary data.</text>
</comment>
<dbReference type="SMART" id="SM00901">
    <property type="entry name" value="FRG"/>
    <property type="match status" value="1"/>
</dbReference>
<accession>W2C066</accession>
<name>W2C066_9BACT</name>
<gene>
    <name evidence="2" type="ORF">N425_14150</name>
</gene>
<evidence type="ECO:0000313" key="2">
    <source>
        <dbReference type="EMBL" id="ETK00570.1"/>
    </source>
</evidence>
<reference evidence="2 3" key="1">
    <citation type="submission" date="2013-11" db="EMBL/GenBank/DDBJ databases">
        <title>Single cell genomics of uncultured Tannerella BU063 (oral taxon 286).</title>
        <authorList>
            <person name="Beall C.J."/>
            <person name="Campbell A.G."/>
            <person name="Griffen A.L."/>
            <person name="Podar M."/>
            <person name="Leys E.J."/>
        </authorList>
    </citation>
    <scope>NUCLEOTIDE SEQUENCE [LARGE SCALE GENOMIC DNA]</scope>
    <source>
        <strain evidence="2">Cell 2</strain>
    </source>
</reference>
<protein>
    <recommendedName>
        <fullName evidence="1">FRG domain-containing protein</fullName>
    </recommendedName>
</protein>
<dbReference type="InterPro" id="IPR014966">
    <property type="entry name" value="FRG-dom"/>
</dbReference>
<dbReference type="EMBL" id="AYUF01000499">
    <property type="protein sequence ID" value="ETK00570.1"/>
    <property type="molecule type" value="Genomic_DNA"/>
</dbReference>
<organism evidence="2 3">
    <name type="scientific">Tannerella sp. oral taxon BU063 isolate Cell 2</name>
    <dbReference type="NCBI Taxonomy" id="1411148"/>
    <lineage>
        <taxon>Bacteria</taxon>
        <taxon>Pseudomonadati</taxon>
        <taxon>Bacteroidota</taxon>
        <taxon>Bacteroidia</taxon>
        <taxon>Bacteroidales</taxon>
        <taxon>Tannerellaceae</taxon>
        <taxon>Tannerella</taxon>
    </lineage>
</organism>
<evidence type="ECO:0000313" key="3">
    <source>
        <dbReference type="Proteomes" id="UP000018837"/>
    </source>
</evidence>
<proteinExistence type="predicted"/>
<sequence length="353" mass="41175">MILETYGSLEEKEKFFGNNENMVYYKRVDTSKKLKEALKKIEKTRGGWATNLVLVIRGVSEAKYKLYTSAQREWMTNEWWLQGITFPEFVGRLLDHIKTDFIKKYFQSMGVSINHLLLLSFLQHYRAPSPLLDFTTDPNIALFFALEHMQGISYGSQDIENYFSIYTILMDKSRSWDVRFSYALEKIMQERREDKKNGQLYKNETPTTFGLAEVLNWLPNKDIRGSGLCKQPILFLTNPSDTHPGMPMYLSWSNPNIIAQKGCFLLNTHEKQPLEKRFLEEKEREELIYAALYCLDIHKSLAPYIREKYLKSKGITKESIYPDFNAIANDAYEAFKRNPTAKISLADLPDSKD</sequence>
<dbReference type="Pfam" id="PF08867">
    <property type="entry name" value="FRG"/>
    <property type="match status" value="1"/>
</dbReference>